<protein>
    <submittedName>
        <fullName evidence="1">Uncharacterized protein</fullName>
    </submittedName>
</protein>
<comment type="caution">
    <text evidence="1">The sequence shown here is derived from an EMBL/GenBank/DDBJ whole genome shotgun (WGS) entry which is preliminary data.</text>
</comment>
<sequence>MDRLVRRASSVLGCPLDSVEVVGNGRMMAKLSSLLNNTSHPLQDTLTPLGSSFSEQLLHPRCVKERLKTQDTPAPPNQRLTFWGSPDVLRATTASINKEAEKSKNEEQLGIRVLSNERSDLGLWSCHEIGVGFRTRVHQSVVDEHIIPLTEVITKSMCQPREVLVDIFQEYPEDTEHTYVPSCVVLNRCGGCCNDEAMECVPTETRNVTLQVMRFRPMVTQHTVQLRFTEHQKCDCRLKPDAREKKE</sequence>
<dbReference type="Proteomes" id="UP000831701">
    <property type="component" value="Chromosome 16"/>
</dbReference>
<accession>A0ACB8VZ01</accession>
<evidence type="ECO:0000313" key="2">
    <source>
        <dbReference type="Proteomes" id="UP000831701"/>
    </source>
</evidence>
<reference evidence="1" key="1">
    <citation type="submission" date="2022-04" db="EMBL/GenBank/DDBJ databases">
        <title>Jade perch genome.</title>
        <authorList>
            <person name="Chao B."/>
        </authorList>
    </citation>
    <scope>NUCLEOTIDE SEQUENCE</scope>
    <source>
        <strain evidence="1">CB-2022</strain>
    </source>
</reference>
<keyword evidence="2" id="KW-1185">Reference proteome</keyword>
<evidence type="ECO:0000313" key="1">
    <source>
        <dbReference type="EMBL" id="KAI3360675.1"/>
    </source>
</evidence>
<proteinExistence type="predicted"/>
<name>A0ACB8VZ01_9TELE</name>
<dbReference type="EMBL" id="CM041546">
    <property type="protein sequence ID" value="KAI3360675.1"/>
    <property type="molecule type" value="Genomic_DNA"/>
</dbReference>
<organism evidence="1 2">
    <name type="scientific">Scortum barcoo</name>
    <name type="common">barcoo grunter</name>
    <dbReference type="NCBI Taxonomy" id="214431"/>
    <lineage>
        <taxon>Eukaryota</taxon>
        <taxon>Metazoa</taxon>
        <taxon>Chordata</taxon>
        <taxon>Craniata</taxon>
        <taxon>Vertebrata</taxon>
        <taxon>Euteleostomi</taxon>
        <taxon>Actinopterygii</taxon>
        <taxon>Neopterygii</taxon>
        <taxon>Teleostei</taxon>
        <taxon>Neoteleostei</taxon>
        <taxon>Acanthomorphata</taxon>
        <taxon>Eupercaria</taxon>
        <taxon>Centrarchiformes</taxon>
        <taxon>Terapontoidei</taxon>
        <taxon>Terapontidae</taxon>
        <taxon>Scortum</taxon>
    </lineage>
</organism>
<gene>
    <name evidence="1" type="ORF">L3Q82_002540</name>
</gene>